<evidence type="ECO:0000256" key="6">
    <source>
        <dbReference type="ARBA" id="ARBA00022840"/>
    </source>
</evidence>
<evidence type="ECO:0000256" key="4">
    <source>
        <dbReference type="ARBA" id="ARBA00022692"/>
    </source>
</evidence>
<evidence type="ECO:0000256" key="3">
    <source>
        <dbReference type="ARBA" id="ARBA00022538"/>
    </source>
</evidence>
<evidence type="ECO:0000256" key="7">
    <source>
        <dbReference type="ARBA" id="ARBA00022958"/>
    </source>
</evidence>
<reference evidence="12 13" key="1">
    <citation type="submission" date="2016-04" db="EMBL/GenBank/DDBJ databases">
        <authorList>
            <person name="Evans L.H."/>
            <person name="Alamgir A."/>
            <person name="Owens N."/>
            <person name="Weber N.D."/>
            <person name="Virtaneva K."/>
            <person name="Barbian K."/>
            <person name="Babar A."/>
            <person name="Rosenke K."/>
        </authorList>
    </citation>
    <scope>NUCLEOTIDE SEQUENCE [LARGE SCALE GENOMIC DNA]</scope>
    <source>
        <strain evidence="12 13">CCM 8644</strain>
    </source>
</reference>
<keyword evidence="3 11" id="KW-0633">Potassium transport</keyword>
<keyword evidence="7 11" id="KW-0630">Potassium</keyword>
<organism evidence="12 13">
    <name type="scientific">Pedobacter psychrophilus</name>
    <dbReference type="NCBI Taxonomy" id="1826909"/>
    <lineage>
        <taxon>Bacteria</taxon>
        <taxon>Pseudomonadati</taxon>
        <taxon>Bacteroidota</taxon>
        <taxon>Sphingobacteriia</taxon>
        <taxon>Sphingobacteriales</taxon>
        <taxon>Sphingobacteriaceae</taxon>
        <taxon>Pedobacter</taxon>
    </lineage>
</organism>
<evidence type="ECO:0000256" key="5">
    <source>
        <dbReference type="ARBA" id="ARBA00022741"/>
    </source>
</evidence>
<comment type="subunit">
    <text evidence="11">The system is composed of three essential subunits: KdpA, KdpB and KdpC.</text>
</comment>
<keyword evidence="4 11" id="KW-0812">Transmembrane</keyword>
<keyword evidence="2 11" id="KW-1003">Cell membrane</keyword>
<proteinExistence type="inferred from homology"/>
<dbReference type="AlphaFoldDB" id="A0A179DAY1"/>
<comment type="similarity">
    <text evidence="11">Belongs to the KdpC family.</text>
</comment>
<keyword evidence="5 11" id="KW-0547">Nucleotide-binding</keyword>
<protein>
    <recommendedName>
        <fullName evidence="11">Potassium-transporting ATPase KdpC subunit</fullName>
    </recommendedName>
    <alternativeName>
        <fullName evidence="11">ATP phosphohydrolase [potassium-transporting] C chain</fullName>
    </alternativeName>
    <alternativeName>
        <fullName evidence="11">Potassium-binding and translocating subunit C</fullName>
    </alternativeName>
    <alternativeName>
        <fullName evidence="11">Potassium-translocating ATPase C chain</fullName>
    </alternativeName>
</protein>
<keyword evidence="9 11" id="KW-0406">Ion transport</keyword>
<dbReference type="Pfam" id="PF02669">
    <property type="entry name" value="KdpC"/>
    <property type="match status" value="1"/>
</dbReference>
<keyword evidence="10 11" id="KW-0472">Membrane</keyword>
<evidence type="ECO:0000256" key="1">
    <source>
        <dbReference type="ARBA" id="ARBA00022448"/>
    </source>
</evidence>
<reference evidence="12 13" key="2">
    <citation type="submission" date="2016-06" db="EMBL/GenBank/DDBJ databases">
        <title>Pedobacter psychrophilus sp. nov., isolated from Antarctic fragmentary rock.</title>
        <authorList>
            <person name="Svec P."/>
        </authorList>
    </citation>
    <scope>NUCLEOTIDE SEQUENCE [LARGE SCALE GENOMIC DNA]</scope>
    <source>
        <strain evidence="12 13">CCM 8644</strain>
    </source>
</reference>
<evidence type="ECO:0000256" key="11">
    <source>
        <dbReference type="HAMAP-Rule" id="MF_00276"/>
    </source>
</evidence>
<dbReference type="EMBL" id="LWHJ01000031">
    <property type="protein sequence ID" value="OAQ38206.1"/>
    <property type="molecule type" value="Genomic_DNA"/>
</dbReference>
<sequence>MKTHILPALRLSLVFIIIIAFVYPAAIYGIAQLQKDKGEGSKISVKGKVVGFELIGQSFTQARYFQSRPSAVDYNGGGSGGSNKGPTNPEYLAQVEERIAAFQKENPTVNKPAIPSELVTASGSGLDPQISLEAALVQVDRIASTRNIGKEKIKKLVMDIENKPLFGLFGPSTINVLDLNIRLDALK</sequence>
<evidence type="ECO:0000313" key="12">
    <source>
        <dbReference type="EMBL" id="OAQ38206.1"/>
    </source>
</evidence>
<keyword evidence="6 11" id="KW-0067">ATP-binding</keyword>
<dbReference type="GO" id="GO:0005886">
    <property type="term" value="C:plasma membrane"/>
    <property type="evidence" value="ECO:0007669"/>
    <property type="project" value="UniProtKB-SubCell"/>
</dbReference>
<evidence type="ECO:0000256" key="2">
    <source>
        <dbReference type="ARBA" id="ARBA00022475"/>
    </source>
</evidence>
<dbReference type="RefSeq" id="WP_068823600.1">
    <property type="nucleotide sequence ID" value="NZ_LWHJ01000031.1"/>
</dbReference>
<evidence type="ECO:0000313" key="13">
    <source>
        <dbReference type="Proteomes" id="UP000078459"/>
    </source>
</evidence>
<keyword evidence="1 11" id="KW-0813">Transport</keyword>
<comment type="function">
    <text evidence="11">Part of the high-affinity ATP-driven potassium transport (or Kdp) system, which catalyzes the hydrolysis of ATP coupled with the electrogenic transport of potassium into the cytoplasm. This subunit acts as a catalytic chaperone that increases the ATP-binding affinity of the ATP-hydrolyzing subunit KdpB by the formation of a transient KdpB/KdpC/ATP ternary complex.</text>
</comment>
<comment type="subcellular location">
    <subcellularLocation>
        <location evidence="11">Cell membrane</location>
        <topology evidence="11">Single-pass membrane protein</topology>
    </subcellularLocation>
</comment>
<dbReference type="InterPro" id="IPR003820">
    <property type="entry name" value="KdpC"/>
</dbReference>
<keyword evidence="8 11" id="KW-1133">Transmembrane helix</keyword>
<dbReference type="GO" id="GO:0005524">
    <property type="term" value="F:ATP binding"/>
    <property type="evidence" value="ECO:0007669"/>
    <property type="project" value="UniProtKB-UniRule"/>
</dbReference>
<dbReference type="Proteomes" id="UP000078459">
    <property type="component" value="Unassembled WGS sequence"/>
</dbReference>
<evidence type="ECO:0000256" key="10">
    <source>
        <dbReference type="ARBA" id="ARBA00023136"/>
    </source>
</evidence>
<dbReference type="STRING" id="1826909.A5893_15530"/>
<feature type="transmembrane region" description="Helical" evidence="11">
    <location>
        <begin position="12"/>
        <end position="31"/>
    </location>
</feature>
<dbReference type="PANTHER" id="PTHR30042">
    <property type="entry name" value="POTASSIUM-TRANSPORTING ATPASE C CHAIN"/>
    <property type="match status" value="1"/>
</dbReference>
<comment type="caution">
    <text evidence="12">The sequence shown here is derived from an EMBL/GenBank/DDBJ whole genome shotgun (WGS) entry which is preliminary data.</text>
</comment>
<dbReference type="GO" id="GO:0008556">
    <property type="term" value="F:P-type potassium transmembrane transporter activity"/>
    <property type="evidence" value="ECO:0007669"/>
    <property type="project" value="InterPro"/>
</dbReference>
<dbReference type="NCBIfam" id="NF001454">
    <property type="entry name" value="PRK00315.1"/>
    <property type="match status" value="1"/>
</dbReference>
<name>A0A179DAY1_9SPHI</name>
<evidence type="ECO:0000256" key="9">
    <source>
        <dbReference type="ARBA" id="ARBA00023065"/>
    </source>
</evidence>
<keyword evidence="13" id="KW-1185">Reference proteome</keyword>
<dbReference type="PANTHER" id="PTHR30042:SF2">
    <property type="entry name" value="POTASSIUM-TRANSPORTING ATPASE KDPC SUBUNIT"/>
    <property type="match status" value="1"/>
</dbReference>
<accession>A0A179DAY1</accession>
<dbReference type="HAMAP" id="MF_00276">
    <property type="entry name" value="KdpC"/>
    <property type="match status" value="1"/>
</dbReference>
<evidence type="ECO:0000256" key="8">
    <source>
        <dbReference type="ARBA" id="ARBA00022989"/>
    </source>
</evidence>
<gene>
    <name evidence="11" type="primary">kdpC</name>
    <name evidence="12" type="ORF">A5893_15530</name>
</gene>
<dbReference type="OrthoDB" id="9809491at2"/>
<dbReference type="PIRSF" id="PIRSF001296">
    <property type="entry name" value="K_ATPase_KdpC"/>
    <property type="match status" value="1"/>
</dbReference>
<dbReference type="NCBIfam" id="TIGR00681">
    <property type="entry name" value="kdpC"/>
    <property type="match status" value="1"/>
</dbReference>